<dbReference type="Proteomes" id="UP000231632">
    <property type="component" value="Unassembled WGS sequence"/>
</dbReference>
<gene>
    <name evidence="2" type="ORF">MMIC_P1639</name>
</gene>
<organism evidence="2 3">
    <name type="scientific">Mariprofundus micogutta</name>
    <dbReference type="NCBI Taxonomy" id="1921010"/>
    <lineage>
        <taxon>Bacteria</taxon>
        <taxon>Pseudomonadati</taxon>
        <taxon>Pseudomonadota</taxon>
        <taxon>Candidatius Mariprofundia</taxon>
        <taxon>Mariprofundales</taxon>
        <taxon>Mariprofundaceae</taxon>
        <taxon>Mariprofundus</taxon>
    </lineage>
</organism>
<dbReference type="AlphaFoldDB" id="A0A1L8CP47"/>
<dbReference type="STRING" id="1921010.MMIC_P1639"/>
<feature type="transmembrane region" description="Helical" evidence="1">
    <location>
        <begin position="94"/>
        <end position="112"/>
    </location>
</feature>
<dbReference type="Pfam" id="PF03203">
    <property type="entry name" value="MerC"/>
    <property type="match status" value="1"/>
</dbReference>
<evidence type="ECO:0000256" key="1">
    <source>
        <dbReference type="SAM" id="Phobius"/>
    </source>
</evidence>
<reference evidence="2 3" key="1">
    <citation type="journal article" date="2017" name="Arch. Microbiol.">
        <title>Mariprofundus micogutta sp. nov., a novel iron-oxidizing zetaproteobacterium isolated from a deep-sea hydrothermal field at the Bayonnaise knoll of the Izu-Ogasawara arc, and a description of Mariprofundales ord. nov. and Zetaproteobacteria classis nov.</title>
        <authorList>
            <person name="Makita H."/>
            <person name="Tanaka E."/>
            <person name="Mitsunobu S."/>
            <person name="Miyazaki M."/>
            <person name="Nunoura T."/>
            <person name="Uematsu K."/>
            <person name="Takaki Y."/>
            <person name="Nishi S."/>
            <person name="Shimamura S."/>
            <person name="Takai K."/>
        </authorList>
    </citation>
    <scope>NUCLEOTIDE SEQUENCE [LARGE SCALE GENOMIC DNA]</scope>
    <source>
        <strain evidence="2 3">ET2</strain>
    </source>
</reference>
<evidence type="ECO:0000313" key="2">
    <source>
        <dbReference type="EMBL" id="GAV20667.1"/>
    </source>
</evidence>
<evidence type="ECO:0000313" key="3">
    <source>
        <dbReference type="Proteomes" id="UP000231632"/>
    </source>
</evidence>
<keyword evidence="1" id="KW-0472">Membrane</keyword>
<dbReference type="GO" id="GO:0015097">
    <property type="term" value="F:mercury ion transmembrane transporter activity"/>
    <property type="evidence" value="ECO:0007669"/>
    <property type="project" value="InterPro"/>
</dbReference>
<dbReference type="EMBL" id="BDFD01000013">
    <property type="protein sequence ID" value="GAV20667.1"/>
    <property type="molecule type" value="Genomic_DNA"/>
</dbReference>
<feature type="transmembrane region" description="Helical" evidence="1">
    <location>
        <begin position="41"/>
        <end position="58"/>
    </location>
</feature>
<keyword evidence="3" id="KW-1185">Reference proteome</keyword>
<proteinExistence type="predicted"/>
<keyword evidence="1" id="KW-0812">Transmembrane</keyword>
<comment type="caution">
    <text evidence="2">The sequence shown here is derived from an EMBL/GenBank/DDBJ whole genome shotgun (WGS) entry which is preliminary data.</text>
</comment>
<dbReference type="Gene3D" id="1.10.287.910">
    <property type="entry name" value="bacterial mercury transporter, merf"/>
    <property type="match status" value="1"/>
</dbReference>
<feature type="transmembrane region" description="Helical" evidence="1">
    <location>
        <begin position="70"/>
        <end position="88"/>
    </location>
</feature>
<dbReference type="RefSeq" id="WP_072659967.1">
    <property type="nucleotide sequence ID" value="NZ_BDFD01000013.1"/>
</dbReference>
<keyword evidence="1" id="KW-1133">Transmembrane helix</keyword>
<accession>A0A1L8CP47</accession>
<dbReference type="InterPro" id="IPR004891">
    <property type="entry name" value="Mercury-R_MerC"/>
</dbReference>
<dbReference type="GO" id="GO:0016020">
    <property type="term" value="C:membrane"/>
    <property type="evidence" value="ECO:0007669"/>
    <property type="project" value="InterPro"/>
</dbReference>
<sequence>MFKQISGSIGSIIASICCLGFAPALAALSALGLGFLINDAILIPLLALFLGFTVWGLLASRRRHGINHPFYVGSAGAAAALVGIFVFMPVHILGLVSLIAATVWDIVLLRRFRSSCEPPEK</sequence>
<protein>
    <submittedName>
        <fullName evidence="2">MerC mercury resistance protein</fullName>
    </submittedName>
</protein>
<feature type="transmembrane region" description="Helical" evidence="1">
    <location>
        <begin position="12"/>
        <end position="35"/>
    </location>
</feature>
<name>A0A1L8CP47_9PROT</name>